<protein>
    <submittedName>
        <fullName evidence="1">Uncharacterized protein</fullName>
    </submittedName>
</protein>
<evidence type="ECO:0000313" key="1">
    <source>
        <dbReference type="EMBL" id="MEQ2162177.1"/>
    </source>
</evidence>
<comment type="caution">
    <text evidence="1">The sequence shown here is derived from an EMBL/GenBank/DDBJ whole genome shotgun (WGS) entry which is preliminary data.</text>
</comment>
<dbReference type="Proteomes" id="UP001476798">
    <property type="component" value="Unassembled WGS sequence"/>
</dbReference>
<sequence>VIHPLQLCDCHLNQKAETALRTFLRLPSSLTKLQLDFTDSIRTSAINQRPLLCPSTNLLRECKQCQGIRRSCNPSASKRDQKLPPV</sequence>
<proteinExistence type="predicted"/>
<feature type="non-terminal residue" evidence="1">
    <location>
        <position position="1"/>
    </location>
</feature>
<keyword evidence="2" id="KW-1185">Reference proteome</keyword>
<gene>
    <name evidence="1" type="ORF">GOODEAATRI_017153</name>
</gene>
<organism evidence="1 2">
    <name type="scientific">Goodea atripinnis</name>
    <dbReference type="NCBI Taxonomy" id="208336"/>
    <lineage>
        <taxon>Eukaryota</taxon>
        <taxon>Metazoa</taxon>
        <taxon>Chordata</taxon>
        <taxon>Craniata</taxon>
        <taxon>Vertebrata</taxon>
        <taxon>Euteleostomi</taxon>
        <taxon>Actinopterygii</taxon>
        <taxon>Neopterygii</taxon>
        <taxon>Teleostei</taxon>
        <taxon>Neoteleostei</taxon>
        <taxon>Acanthomorphata</taxon>
        <taxon>Ovalentaria</taxon>
        <taxon>Atherinomorphae</taxon>
        <taxon>Cyprinodontiformes</taxon>
        <taxon>Goodeidae</taxon>
        <taxon>Goodea</taxon>
    </lineage>
</organism>
<evidence type="ECO:0000313" key="2">
    <source>
        <dbReference type="Proteomes" id="UP001476798"/>
    </source>
</evidence>
<reference evidence="1 2" key="1">
    <citation type="submission" date="2021-06" db="EMBL/GenBank/DDBJ databases">
        <authorList>
            <person name="Palmer J.M."/>
        </authorList>
    </citation>
    <scope>NUCLEOTIDE SEQUENCE [LARGE SCALE GENOMIC DNA]</scope>
    <source>
        <strain evidence="1 2">GA_2019</strain>
        <tissue evidence="1">Muscle</tissue>
    </source>
</reference>
<name>A0ABV0MVS0_9TELE</name>
<dbReference type="EMBL" id="JAHRIO010011370">
    <property type="protein sequence ID" value="MEQ2162177.1"/>
    <property type="molecule type" value="Genomic_DNA"/>
</dbReference>
<accession>A0ABV0MVS0</accession>